<gene>
    <name evidence="1" type="ORF">ASPSYDRAFT_156330</name>
</gene>
<name>A0A1L9TAI3_9EURO</name>
<evidence type="ECO:0000313" key="2">
    <source>
        <dbReference type="Proteomes" id="UP000184356"/>
    </source>
</evidence>
<dbReference type="EMBL" id="KV878590">
    <property type="protein sequence ID" value="OJJ56439.1"/>
    <property type="molecule type" value="Genomic_DNA"/>
</dbReference>
<reference evidence="2" key="1">
    <citation type="journal article" date="2017" name="Genome Biol.">
        <title>Comparative genomics reveals high biological diversity and specific adaptations in the industrially and medically important fungal genus Aspergillus.</title>
        <authorList>
            <person name="de Vries R.P."/>
            <person name="Riley R."/>
            <person name="Wiebenga A."/>
            <person name="Aguilar-Osorio G."/>
            <person name="Amillis S."/>
            <person name="Uchima C.A."/>
            <person name="Anderluh G."/>
            <person name="Asadollahi M."/>
            <person name="Askin M."/>
            <person name="Barry K."/>
            <person name="Battaglia E."/>
            <person name="Bayram O."/>
            <person name="Benocci T."/>
            <person name="Braus-Stromeyer S.A."/>
            <person name="Caldana C."/>
            <person name="Canovas D."/>
            <person name="Cerqueira G.C."/>
            <person name="Chen F."/>
            <person name="Chen W."/>
            <person name="Choi C."/>
            <person name="Clum A."/>
            <person name="Dos Santos R.A."/>
            <person name="Damasio A.R."/>
            <person name="Diallinas G."/>
            <person name="Emri T."/>
            <person name="Fekete E."/>
            <person name="Flipphi M."/>
            <person name="Freyberg S."/>
            <person name="Gallo A."/>
            <person name="Gournas C."/>
            <person name="Habgood R."/>
            <person name="Hainaut M."/>
            <person name="Harispe M.L."/>
            <person name="Henrissat B."/>
            <person name="Hilden K.S."/>
            <person name="Hope R."/>
            <person name="Hossain A."/>
            <person name="Karabika E."/>
            <person name="Karaffa L."/>
            <person name="Karanyi Z."/>
            <person name="Krasevec N."/>
            <person name="Kuo A."/>
            <person name="Kusch H."/>
            <person name="LaButti K."/>
            <person name="Lagendijk E.L."/>
            <person name="Lapidus A."/>
            <person name="Levasseur A."/>
            <person name="Lindquist E."/>
            <person name="Lipzen A."/>
            <person name="Logrieco A.F."/>
            <person name="MacCabe A."/>
            <person name="Maekelae M.R."/>
            <person name="Malavazi I."/>
            <person name="Melin P."/>
            <person name="Meyer V."/>
            <person name="Mielnichuk N."/>
            <person name="Miskei M."/>
            <person name="Molnar A.P."/>
            <person name="Mule G."/>
            <person name="Ngan C.Y."/>
            <person name="Orejas M."/>
            <person name="Orosz E."/>
            <person name="Ouedraogo J.P."/>
            <person name="Overkamp K.M."/>
            <person name="Park H.-S."/>
            <person name="Perrone G."/>
            <person name="Piumi F."/>
            <person name="Punt P.J."/>
            <person name="Ram A.F."/>
            <person name="Ramon A."/>
            <person name="Rauscher S."/>
            <person name="Record E."/>
            <person name="Riano-Pachon D.M."/>
            <person name="Robert V."/>
            <person name="Roehrig J."/>
            <person name="Ruller R."/>
            <person name="Salamov A."/>
            <person name="Salih N.S."/>
            <person name="Samson R.A."/>
            <person name="Sandor E."/>
            <person name="Sanguinetti M."/>
            <person name="Schuetze T."/>
            <person name="Sepcic K."/>
            <person name="Shelest E."/>
            <person name="Sherlock G."/>
            <person name="Sophianopoulou V."/>
            <person name="Squina F.M."/>
            <person name="Sun H."/>
            <person name="Susca A."/>
            <person name="Todd R.B."/>
            <person name="Tsang A."/>
            <person name="Unkles S.E."/>
            <person name="van de Wiele N."/>
            <person name="van Rossen-Uffink D."/>
            <person name="Oliveira J.V."/>
            <person name="Vesth T.C."/>
            <person name="Visser J."/>
            <person name="Yu J.-H."/>
            <person name="Zhou M."/>
            <person name="Andersen M.R."/>
            <person name="Archer D.B."/>
            <person name="Baker S.E."/>
            <person name="Benoit I."/>
            <person name="Brakhage A.A."/>
            <person name="Braus G.H."/>
            <person name="Fischer R."/>
            <person name="Frisvad J.C."/>
            <person name="Goldman G.H."/>
            <person name="Houbraken J."/>
            <person name="Oakley B."/>
            <person name="Pocsi I."/>
            <person name="Scazzocchio C."/>
            <person name="Seiboth B."/>
            <person name="vanKuyk P.A."/>
            <person name="Wortman J."/>
            <person name="Dyer P.S."/>
            <person name="Grigoriev I.V."/>
        </authorList>
    </citation>
    <scope>NUCLEOTIDE SEQUENCE [LARGE SCALE GENOMIC DNA]</scope>
    <source>
        <strain evidence="2">CBS 593.65</strain>
    </source>
</reference>
<dbReference type="VEuPathDB" id="FungiDB:ASPSYDRAFT_156330"/>
<dbReference type="GeneID" id="63758620"/>
<keyword evidence="2" id="KW-1185">Reference proteome</keyword>
<organism evidence="1 2">
    <name type="scientific">Aspergillus sydowii CBS 593.65</name>
    <dbReference type="NCBI Taxonomy" id="1036612"/>
    <lineage>
        <taxon>Eukaryota</taxon>
        <taxon>Fungi</taxon>
        <taxon>Dikarya</taxon>
        <taxon>Ascomycota</taxon>
        <taxon>Pezizomycotina</taxon>
        <taxon>Eurotiomycetes</taxon>
        <taxon>Eurotiomycetidae</taxon>
        <taxon>Eurotiales</taxon>
        <taxon>Aspergillaceae</taxon>
        <taxon>Aspergillus</taxon>
        <taxon>Aspergillus subgen. Nidulantes</taxon>
    </lineage>
</organism>
<dbReference type="AlphaFoldDB" id="A0A1L9TAI3"/>
<sequence length="289" mass="31885">MGGLGGAGPGADESDAGIIDAGIANHGLANTGFTNPGIADSAHNVHNVPGFPGLSAPEATPGGSILTVGGTSNEGASEAAKLSYKMWVCIMNNDLRGVTALLREGANPMMNLKYGGYALDMAIRMKDKKEVVQAVLKMGMGGRLMNDETLKLIFHGFACRHGTLEMLDFLDINGTWFSWKSYGRWCISLTHKTEAWANAAKIRELRARYMLREEQKEPLIKMNDMLDPLPEDQALKPIEEIVRLYCEKYPNVIIQDYFEDGYLSPRNQNQRPAVGHAQTWVQYLHDRNN</sequence>
<protein>
    <submittedName>
        <fullName evidence="1">Uncharacterized protein</fullName>
    </submittedName>
</protein>
<dbReference type="RefSeq" id="XP_040700245.1">
    <property type="nucleotide sequence ID" value="XM_040842547.1"/>
</dbReference>
<evidence type="ECO:0000313" key="1">
    <source>
        <dbReference type="EMBL" id="OJJ56439.1"/>
    </source>
</evidence>
<dbReference type="OrthoDB" id="4488244at2759"/>
<dbReference type="Proteomes" id="UP000184356">
    <property type="component" value="Unassembled WGS sequence"/>
</dbReference>
<accession>A0A1L9TAI3</accession>
<proteinExistence type="predicted"/>